<dbReference type="EMBL" id="JBFTWV010000008">
    <property type="protein sequence ID" value="KAL2799275.1"/>
    <property type="molecule type" value="Genomic_DNA"/>
</dbReference>
<accession>A0ABR4GL77</accession>
<organism evidence="2 3">
    <name type="scientific">Aspergillus keveii</name>
    <dbReference type="NCBI Taxonomy" id="714993"/>
    <lineage>
        <taxon>Eukaryota</taxon>
        <taxon>Fungi</taxon>
        <taxon>Dikarya</taxon>
        <taxon>Ascomycota</taxon>
        <taxon>Pezizomycotina</taxon>
        <taxon>Eurotiomycetes</taxon>
        <taxon>Eurotiomycetidae</taxon>
        <taxon>Eurotiales</taxon>
        <taxon>Aspergillaceae</taxon>
        <taxon>Aspergillus</taxon>
        <taxon>Aspergillus subgen. Nidulantes</taxon>
    </lineage>
</organism>
<keyword evidence="3" id="KW-1185">Reference proteome</keyword>
<sequence length="388" mass="42953">MSQLPLFKSALSTLYGPLEPSSIPSPSTWTPPARSDGHKGRYLWTDAFGVLTLLTLHRETSRYAEAGSATEDIYLTLAARLIATVHDVLGRTRDGSSRLPGASDNNPLGGGLRIGKVDAEGPDGDGQYHHYLTLWMFALNRMSLASGDKTYNDMAISLAKAIHAPFFTNRGSSKPRMVWKMNSSLDEVLVGSEGNLDAVDGFVVFRLLAATDKHFGFGSGMSDDSGGGVLSDEIDDYHRVMERKGRHFVSSDPLDLGMTLWTMQWVANEDWAEEIVESCFERVYDLLETSQHLSRNIKYRLAFREFGTALGIKCMSSQDPEKERSVDMRGYADRILESWASTMEVSLGDERRDHSTPQGMKAITRVMYAAALVPGAFQRGYFGAEPRL</sequence>
<proteinExistence type="predicted"/>
<evidence type="ECO:0000313" key="2">
    <source>
        <dbReference type="EMBL" id="KAL2799275.1"/>
    </source>
</evidence>
<reference evidence="2 3" key="1">
    <citation type="submission" date="2024-07" db="EMBL/GenBank/DDBJ databases">
        <title>Section-level genome sequencing and comparative genomics of Aspergillus sections Usti and Cavernicolus.</title>
        <authorList>
            <consortium name="Lawrence Berkeley National Laboratory"/>
            <person name="Nybo J.L."/>
            <person name="Vesth T.C."/>
            <person name="Theobald S."/>
            <person name="Frisvad J.C."/>
            <person name="Larsen T.O."/>
            <person name="Kjaerboelling I."/>
            <person name="Rothschild-Mancinelli K."/>
            <person name="Lyhne E.K."/>
            <person name="Kogle M.E."/>
            <person name="Barry K."/>
            <person name="Clum A."/>
            <person name="Na H."/>
            <person name="Ledsgaard L."/>
            <person name="Lin J."/>
            <person name="Lipzen A."/>
            <person name="Kuo A."/>
            <person name="Riley R."/>
            <person name="Mondo S."/>
            <person name="Labutti K."/>
            <person name="Haridas S."/>
            <person name="Pangalinan J."/>
            <person name="Salamov A.A."/>
            <person name="Simmons B.A."/>
            <person name="Magnuson J.K."/>
            <person name="Chen J."/>
            <person name="Drula E."/>
            <person name="Henrissat B."/>
            <person name="Wiebenga A."/>
            <person name="Lubbers R.J."/>
            <person name="Gomes A.C."/>
            <person name="Makela M.R."/>
            <person name="Stajich J."/>
            <person name="Grigoriev I.V."/>
            <person name="Mortensen U.H."/>
            <person name="De Vries R.P."/>
            <person name="Baker S.E."/>
            <person name="Andersen M.R."/>
        </authorList>
    </citation>
    <scope>NUCLEOTIDE SEQUENCE [LARGE SCALE GENOMIC DNA]</scope>
    <source>
        <strain evidence="2 3">CBS 209.92</strain>
    </source>
</reference>
<name>A0ABR4GL77_9EURO</name>
<feature type="region of interest" description="Disordered" evidence="1">
    <location>
        <begin position="93"/>
        <end position="116"/>
    </location>
</feature>
<comment type="caution">
    <text evidence="2">The sequence shown here is derived from an EMBL/GenBank/DDBJ whole genome shotgun (WGS) entry which is preliminary data.</text>
</comment>
<protein>
    <submittedName>
        <fullName evidence="2">Uncharacterized protein</fullName>
    </submittedName>
</protein>
<evidence type="ECO:0000313" key="3">
    <source>
        <dbReference type="Proteomes" id="UP001610563"/>
    </source>
</evidence>
<gene>
    <name evidence="2" type="ORF">BJX66DRAFT_333181</name>
</gene>
<evidence type="ECO:0000256" key="1">
    <source>
        <dbReference type="SAM" id="MobiDB-lite"/>
    </source>
</evidence>
<dbReference type="Proteomes" id="UP001610563">
    <property type="component" value="Unassembled WGS sequence"/>
</dbReference>